<reference evidence="2" key="1">
    <citation type="submission" date="2014-09" db="EMBL/GenBank/DDBJ databases">
        <authorList>
            <person name="Mudge J."/>
            <person name="Ramaraj T."/>
            <person name="Lindquist I.E."/>
            <person name="Bharti A.K."/>
            <person name="Sundararajan A."/>
            <person name="Cameron C.T."/>
            <person name="Woodward J.E."/>
            <person name="May G.D."/>
            <person name="Brubaker C."/>
            <person name="Broadhvest J."/>
            <person name="Wilkins T.A."/>
        </authorList>
    </citation>
    <scope>NUCLEOTIDE SEQUENCE</scope>
    <source>
        <strain evidence="2">cv. AKA8401</strain>
    </source>
</reference>
<name>A0A0B0PUC6_GOSAR</name>
<gene>
    <name evidence="1" type="ORF">F383_00307</name>
</gene>
<dbReference type="EMBL" id="KN439511">
    <property type="protein sequence ID" value="KHG27011.1"/>
    <property type="molecule type" value="Genomic_DNA"/>
</dbReference>
<keyword evidence="2" id="KW-1185">Reference proteome</keyword>
<evidence type="ECO:0000313" key="1">
    <source>
        <dbReference type="EMBL" id="KHG27011.1"/>
    </source>
</evidence>
<organism evidence="1 2">
    <name type="scientific">Gossypium arboreum</name>
    <name type="common">Tree cotton</name>
    <name type="synonym">Gossypium nanking</name>
    <dbReference type="NCBI Taxonomy" id="29729"/>
    <lineage>
        <taxon>Eukaryota</taxon>
        <taxon>Viridiplantae</taxon>
        <taxon>Streptophyta</taxon>
        <taxon>Embryophyta</taxon>
        <taxon>Tracheophyta</taxon>
        <taxon>Spermatophyta</taxon>
        <taxon>Magnoliopsida</taxon>
        <taxon>eudicotyledons</taxon>
        <taxon>Gunneridae</taxon>
        <taxon>Pentapetalae</taxon>
        <taxon>rosids</taxon>
        <taxon>malvids</taxon>
        <taxon>Malvales</taxon>
        <taxon>Malvaceae</taxon>
        <taxon>Malvoideae</taxon>
        <taxon>Gossypium</taxon>
    </lineage>
</organism>
<dbReference type="Proteomes" id="UP000032142">
    <property type="component" value="Unassembled WGS sequence"/>
</dbReference>
<accession>A0A0B0PUC6</accession>
<evidence type="ECO:0000313" key="2">
    <source>
        <dbReference type="Proteomes" id="UP000032142"/>
    </source>
</evidence>
<protein>
    <submittedName>
        <fullName evidence="1">Methyl-coenzyme m reductase i subunit beta</fullName>
    </submittedName>
</protein>
<proteinExistence type="predicted"/>
<sequence length="269" mass="29727">MEGTLELQWGKLAEQNMIVALGYSVEMMVERIHLISLSSSGADRKRRILSPCIGNGTDFSHQPYLSEVAREQVEDGVVEQIERGESYLYVSAMEQILATSLISLSISGTDQKRQILSPCTNNGADLSPKPYLFEQGSRLKIEDLISLSSSRANRKRQILSPCISNGADLSLKPYLSKVAREQVARKQIDDCRSYPPKVVVEQIKDDEFSWSIPLKTVGSNGAVCRKGKAKKSGFSKTGQNGPFEIFALFSLHDNEQRGATVIGPFRLGL</sequence>
<dbReference type="AlphaFoldDB" id="A0A0B0PUC6"/>